<dbReference type="EMBL" id="CP023344">
    <property type="protein sequence ID" value="ATC63538.1"/>
    <property type="molecule type" value="Genomic_DNA"/>
</dbReference>
<proteinExistence type="predicted"/>
<dbReference type="RefSeq" id="WP_096055170.1">
    <property type="nucleotide sequence ID" value="NZ_CP023344.1"/>
</dbReference>
<feature type="domain" description="Cupin type-2" evidence="1">
    <location>
        <begin position="43"/>
        <end position="107"/>
    </location>
</feature>
<dbReference type="CDD" id="cd02230">
    <property type="entry name" value="cupin_HP0902-like"/>
    <property type="match status" value="1"/>
</dbReference>
<sequence length="121" mass="12768">MSHTTLLPTTDAAAITLAGAAEISAAGIVSRTLVQSAELRVVLFSFDQGQELTGHSSKRRALVQVLSGACDFFFNGQWTRLEAGALLHMPPDHPHAVRASHGPFTMLLTLGAEQAAKISSS</sequence>
<dbReference type="InterPro" id="IPR013096">
    <property type="entry name" value="Cupin_2"/>
</dbReference>
<dbReference type="Proteomes" id="UP000217265">
    <property type="component" value="Chromosome"/>
</dbReference>
<dbReference type="KEGG" id="vbh:CMV30_05975"/>
<dbReference type="Pfam" id="PF07883">
    <property type="entry name" value="Cupin_2"/>
    <property type="match status" value="1"/>
</dbReference>
<evidence type="ECO:0000313" key="2">
    <source>
        <dbReference type="EMBL" id="ATC63538.1"/>
    </source>
</evidence>
<dbReference type="InterPro" id="IPR011051">
    <property type="entry name" value="RmlC_Cupin_sf"/>
</dbReference>
<dbReference type="PANTHER" id="PTHR37694:SF1">
    <property type="entry name" value="SLR8022 PROTEIN"/>
    <property type="match status" value="1"/>
</dbReference>
<keyword evidence="3" id="KW-1185">Reference proteome</keyword>
<dbReference type="InterPro" id="IPR014710">
    <property type="entry name" value="RmlC-like_jellyroll"/>
</dbReference>
<dbReference type="Gene3D" id="2.60.120.10">
    <property type="entry name" value="Jelly Rolls"/>
    <property type="match status" value="1"/>
</dbReference>
<accession>A0A290QDY0</accession>
<protein>
    <submittedName>
        <fullName evidence="2">Cupin</fullName>
    </submittedName>
</protein>
<evidence type="ECO:0000313" key="3">
    <source>
        <dbReference type="Proteomes" id="UP000217265"/>
    </source>
</evidence>
<dbReference type="OrthoDB" id="9793184at2"/>
<gene>
    <name evidence="2" type="ORF">CMV30_05975</name>
</gene>
<dbReference type="SUPFAM" id="SSF51182">
    <property type="entry name" value="RmlC-like cupins"/>
    <property type="match status" value="1"/>
</dbReference>
<dbReference type="PANTHER" id="PTHR37694">
    <property type="entry name" value="SLR8022 PROTEIN"/>
    <property type="match status" value="1"/>
</dbReference>
<evidence type="ECO:0000259" key="1">
    <source>
        <dbReference type="Pfam" id="PF07883"/>
    </source>
</evidence>
<organism evidence="2 3">
    <name type="scientific">Nibricoccus aquaticus</name>
    <dbReference type="NCBI Taxonomy" id="2576891"/>
    <lineage>
        <taxon>Bacteria</taxon>
        <taxon>Pseudomonadati</taxon>
        <taxon>Verrucomicrobiota</taxon>
        <taxon>Opitutia</taxon>
        <taxon>Opitutales</taxon>
        <taxon>Opitutaceae</taxon>
        <taxon>Nibricoccus</taxon>
    </lineage>
</organism>
<dbReference type="AlphaFoldDB" id="A0A290QDY0"/>
<reference evidence="2 3" key="1">
    <citation type="submission" date="2017-09" db="EMBL/GenBank/DDBJ databases">
        <title>Complete genome sequence of Verrucomicrobial strain HZ-65, isolated from freshwater.</title>
        <authorList>
            <person name="Choi A."/>
        </authorList>
    </citation>
    <scope>NUCLEOTIDE SEQUENCE [LARGE SCALE GENOMIC DNA]</scope>
    <source>
        <strain evidence="2 3">HZ-65</strain>
    </source>
</reference>
<name>A0A290QDY0_9BACT</name>